<keyword evidence="3" id="KW-1185">Reference proteome</keyword>
<reference evidence="1" key="2">
    <citation type="submission" date="2016-06" db="EMBL/GenBank/DDBJ databases">
        <authorList>
            <person name="Kjaerup R.B."/>
            <person name="Dalgaard T.S."/>
            <person name="Juul-Madsen H.R."/>
        </authorList>
    </citation>
    <scope>NUCLEOTIDE SEQUENCE [LARGE SCALE GENOMIC DNA]</scope>
    <source>
        <strain evidence="1">DSM 43168</strain>
    </source>
</reference>
<proteinExistence type="predicted"/>
<dbReference type="AlphaFoldDB" id="A0A1C4Z9M6"/>
<organism evidence="1 3">
    <name type="scientific">Micromonospora carbonacea</name>
    <dbReference type="NCBI Taxonomy" id="47853"/>
    <lineage>
        <taxon>Bacteria</taxon>
        <taxon>Bacillati</taxon>
        <taxon>Actinomycetota</taxon>
        <taxon>Actinomycetes</taxon>
        <taxon>Micromonosporales</taxon>
        <taxon>Micromonosporaceae</taxon>
        <taxon>Micromonospora</taxon>
    </lineage>
</organism>
<reference evidence="3" key="1">
    <citation type="submission" date="2016-06" db="EMBL/GenBank/DDBJ databases">
        <authorList>
            <person name="Varghese N."/>
            <person name="Submissions Spin"/>
        </authorList>
    </citation>
    <scope>NUCLEOTIDE SEQUENCE [LARGE SCALE GENOMIC DNA]</scope>
    <source>
        <strain evidence="3">DSM 43168</strain>
    </source>
</reference>
<evidence type="ECO:0000313" key="3">
    <source>
        <dbReference type="Proteomes" id="UP000183585"/>
    </source>
</evidence>
<sequence length="62" mass="6956">MATRRLTMRPIRRICLDLHHTDPDQSCPYCAPDPVLDAVIGTALRRHAEIAAEDAETWGWAA</sequence>
<dbReference type="EMBL" id="FMCT01000007">
    <property type="protein sequence ID" value="SCF29692.1"/>
    <property type="molecule type" value="Genomic_DNA"/>
</dbReference>
<name>A0A1C4Z9M6_9ACTN</name>
<dbReference type="EMBL" id="FMCT01000021">
    <property type="protein sequence ID" value="SCF49285.1"/>
    <property type="molecule type" value="Genomic_DNA"/>
</dbReference>
<gene>
    <name evidence="1" type="ORF">GA0070563_107403</name>
    <name evidence="2" type="ORF">GA0070563_12180</name>
</gene>
<evidence type="ECO:0000313" key="1">
    <source>
        <dbReference type="EMBL" id="SCF29692.1"/>
    </source>
</evidence>
<evidence type="ECO:0000313" key="2">
    <source>
        <dbReference type="EMBL" id="SCF49285.1"/>
    </source>
</evidence>
<protein>
    <recommendedName>
        <fullName evidence="4">Spread protein</fullName>
    </recommendedName>
</protein>
<accession>A0A1C4Z9M6</accession>
<dbReference type="RefSeq" id="WP_074475723.1">
    <property type="nucleotide sequence ID" value="NZ_FMCT01000007.1"/>
</dbReference>
<dbReference type="Proteomes" id="UP000183585">
    <property type="component" value="Unassembled WGS sequence"/>
</dbReference>
<evidence type="ECO:0008006" key="4">
    <source>
        <dbReference type="Google" id="ProtNLM"/>
    </source>
</evidence>